<evidence type="ECO:0000313" key="2">
    <source>
        <dbReference type="Proteomes" id="UP001058458"/>
    </source>
</evidence>
<protein>
    <submittedName>
        <fullName evidence="1">Uncharacterized protein</fullName>
    </submittedName>
</protein>
<dbReference type="Proteomes" id="UP001058458">
    <property type="component" value="Plasmid unnamed2"/>
</dbReference>
<dbReference type="RefSeq" id="WP_256835519.1">
    <property type="nucleotide sequence ID" value="NZ_CP063416.1"/>
</dbReference>
<proteinExistence type="predicted"/>
<geneLocation type="plasmid" evidence="1 2">
    <name>unnamed2</name>
</geneLocation>
<organism evidence="1 2">
    <name type="scientific">Parageobacillus thermoglucosidasius</name>
    <name type="common">Geobacillus thermoglucosidasius</name>
    <dbReference type="NCBI Taxonomy" id="1426"/>
    <lineage>
        <taxon>Bacteria</taxon>
        <taxon>Bacillati</taxon>
        <taxon>Bacillota</taxon>
        <taxon>Bacilli</taxon>
        <taxon>Bacillales</taxon>
        <taxon>Anoxybacillaceae</taxon>
        <taxon>Parageobacillus</taxon>
    </lineage>
</organism>
<dbReference type="AlphaFoldDB" id="A0AB38R6B9"/>
<gene>
    <name evidence="1" type="ORF">IMI45_20090</name>
</gene>
<keyword evidence="1" id="KW-0614">Plasmid</keyword>
<accession>A0AB38R6B9</accession>
<dbReference type="EMBL" id="CP063416">
    <property type="protein sequence ID" value="UOE78400.1"/>
    <property type="molecule type" value="Genomic_DNA"/>
</dbReference>
<evidence type="ECO:0000313" key="1">
    <source>
        <dbReference type="EMBL" id="UOE78400.1"/>
    </source>
</evidence>
<sequence>MMLLYRSISLEELCQLFQDKKINPIFNFENTDSTYKKELGAVTCWFTEAYSLPSWCGYDFVVVADIPESEIVGFGKGRYTRKKVYDDHHEVAIVDEVYTNGYALSQVQEIHMNNSDWDFILGGHAKNVSDWTEKEYFNALDFLRENIDVLYDENFVRCYYGFDSEEDAYFFAARELVANHFEQLKRIQPGWFVSPV</sequence>
<name>A0AB38R6B9_PARTM</name>
<reference evidence="1" key="1">
    <citation type="submission" date="2020-10" db="EMBL/GenBank/DDBJ databases">
        <authorList>
            <person name="Delgado J.A."/>
            <person name="Gonzalez J.M."/>
        </authorList>
    </citation>
    <scope>NUCLEOTIDE SEQUENCE</scope>
    <source>
        <strain evidence="1">23.6</strain>
        <plasmid evidence="1">unnamed2</plasmid>
    </source>
</reference>